<dbReference type="Proteomes" id="UP000681967">
    <property type="component" value="Unassembled WGS sequence"/>
</dbReference>
<dbReference type="InterPro" id="IPR036572">
    <property type="entry name" value="Doublecortin_dom_sf"/>
</dbReference>
<evidence type="ECO:0000313" key="4">
    <source>
        <dbReference type="Proteomes" id="UP000681967"/>
    </source>
</evidence>
<dbReference type="GO" id="GO:0005874">
    <property type="term" value="C:microtubule"/>
    <property type="evidence" value="ECO:0007669"/>
    <property type="project" value="TreeGrafter"/>
</dbReference>
<protein>
    <recommendedName>
        <fullName evidence="2">Doublecortin domain-containing protein</fullName>
    </recommendedName>
</protein>
<dbReference type="AlphaFoldDB" id="A0A8S2PNS7"/>
<dbReference type="SUPFAM" id="SSF89837">
    <property type="entry name" value="Doublecortin (DC)"/>
    <property type="match status" value="2"/>
</dbReference>
<dbReference type="GO" id="GO:0035556">
    <property type="term" value="P:intracellular signal transduction"/>
    <property type="evidence" value="ECO:0007669"/>
    <property type="project" value="InterPro"/>
</dbReference>
<feature type="compositionally biased region" description="Basic and acidic residues" evidence="1">
    <location>
        <begin position="437"/>
        <end position="459"/>
    </location>
</feature>
<dbReference type="PROSITE" id="PS50309">
    <property type="entry name" value="DC"/>
    <property type="match status" value="2"/>
</dbReference>
<feature type="domain" description="Doublecortin" evidence="2">
    <location>
        <begin position="47"/>
        <end position="129"/>
    </location>
</feature>
<dbReference type="GO" id="GO:0005815">
    <property type="term" value="C:microtubule organizing center"/>
    <property type="evidence" value="ECO:0007669"/>
    <property type="project" value="TreeGrafter"/>
</dbReference>
<sequence>MTDVISSSNQWLPSPIPALSQPKHYTRKRIRPPLARLTNGRSARAPRRITLYRNGDRYFSGKQVTVTPHNYTKLRQLLQDLSVAINLPYRVQRLFTPQHGTEVTDVGSLKDGASYVCAAYEPFQKLEYIVNYVPHVTFNIEQIRQPYHEYHSSNRVNVRHLPTLSLPKVAVINGTTIPSNVTTTTTTNRFHTNNLFLQSLTATAANSIQQQKKTNFKQNKYGLEPLSSKPRTITIVKQGHEKPHKIINILLNRRTGQTFDQLLADISEAFGYQKNRSEKIKRLFTLKGRQISGIHDFFREDDIFVASTTNYDISFEDLQEIGLEMGYDSQNTTARRHQSKKRSQSPADLDTPKTPLATTGLVSVDIKKTVTVRDSGFVEDEDVQTSKDNELPSLRQTNNNNNKQHETVSEETVPSNDLMSRKSKKSIKPTSISTVEQQRERERQRLREEEERRKRLSVRKDHQPLASIFLMPKFDQLVLDKNDDETVRSNKMKSPPEGIKINKTFFYF</sequence>
<comment type="caution">
    <text evidence="3">The sequence shown here is derived from an EMBL/GenBank/DDBJ whole genome shotgun (WGS) entry which is preliminary data.</text>
</comment>
<evidence type="ECO:0000256" key="1">
    <source>
        <dbReference type="SAM" id="MobiDB-lite"/>
    </source>
</evidence>
<dbReference type="PANTHER" id="PTHR23004:SF23">
    <property type="entry name" value="DOUBLECORTIN DOMAIN-CONTAINING PROTEIN"/>
    <property type="match status" value="1"/>
</dbReference>
<dbReference type="EMBL" id="CAJOBH010006559">
    <property type="protein sequence ID" value="CAF4059955.1"/>
    <property type="molecule type" value="Genomic_DNA"/>
</dbReference>
<accession>A0A8S2PNS7</accession>
<dbReference type="PANTHER" id="PTHR23004">
    <property type="entry name" value="DOUBLECORTIN DOMAIN CONTAINING 2"/>
    <property type="match status" value="1"/>
</dbReference>
<organism evidence="3 4">
    <name type="scientific">Rotaria magnacalcarata</name>
    <dbReference type="NCBI Taxonomy" id="392030"/>
    <lineage>
        <taxon>Eukaryota</taxon>
        <taxon>Metazoa</taxon>
        <taxon>Spiralia</taxon>
        <taxon>Gnathifera</taxon>
        <taxon>Rotifera</taxon>
        <taxon>Eurotatoria</taxon>
        <taxon>Bdelloidea</taxon>
        <taxon>Philodinida</taxon>
        <taxon>Philodinidae</taxon>
        <taxon>Rotaria</taxon>
    </lineage>
</organism>
<proteinExistence type="predicted"/>
<evidence type="ECO:0000313" key="3">
    <source>
        <dbReference type="EMBL" id="CAF4059955.1"/>
    </source>
</evidence>
<feature type="region of interest" description="Disordered" evidence="1">
    <location>
        <begin position="380"/>
        <end position="459"/>
    </location>
</feature>
<evidence type="ECO:0000259" key="2">
    <source>
        <dbReference type="PROSITE" id="PS50309"/>
    </source>
</evidence>
<reference evidence="3" key="1">
    <citation type="submission" date="2021-02" db="EMBL/GenBank/DDBJ databases">
        <authorList>
            <person name="Nowell W R."/>
        </authorList>
    </citation>
    <scope>NUCLEOTIDE SEQUENCE</scope>
</reference>
<feature type="domain" description="Doublecortin" evidence="2">
    <location>
        <begin position="231"/>
        <end position="307"/>
    </location>
</feature>
<feature type="compositionally biased region" description="Basic residues" evidence="1">
    <location>
        <begin position="334"/>
        <end position="343"/>
    </location>
</feature>
<dbReference type="Gene3D" id="3.10.20.230">
    <property type="entry name" value="Doublecortin domain"/>
    <property type="match status" value="2"/>
</dbReference>
<gene>
    <name evidence="3" type="ORF">BYL167_LOCUS16906</name>
</gene>
<feature type="region of interest" description="Disordered" evidence="1">
    <location>
        <begin position="330"/>
        <end position="356"/>
    </location>
</feature>
<dbReference type="Pfam" id="PF03607">
    <property type="entry name" value="DCX"/>
    <property type="match status" value="2"/>
</dbReference>
<name>A0A8S2PNS7_9BILA</name>
<dbReference type="SMART" id="SM00537">
    <property type="entry name" value="DCX"/>
    <property type="match status" value="2"/>
</dbReference>
<dbReference type="InterPro" id="IPR003533">
    <property type="entry name" value="Doublecortin_dom"/>
</dbReference>